<dbReference type="PANTHER" id="PTHR34978">
    <property type="entry name" value="POSSIBLE SENSOR-TRANSDUCER PROTEIN BLAR"/>
    <property type="match status" value="1"/>
</dbReference>
<evidence type="ECO:0000256" key="1">
    <source>
        <dbReference type="SAM" id="MobiDB-lite"/>
    </source>
</evidence>
<keyword evidence="2" id="KW-1133">Transmembrane helix</keyword>
<feature type="domain" description="Peptidase M56" evidence="3">
    <location>
        <begin position="8"/>
        <end position="284"/>
    </location>
</feature>
<keyword evidence="2" id="KW-0812">Transmembrane</keyword>
<protein>
    <recommendedName>
        <fullName evidence="3">Peptidase M56 domain-containing protein</fullName>
    </recommendedName>
</protein>
<comment type="caution">
    <text evidence="4">The sequence shown here is derived from an EMBL/GenBank/DDBJ whole genome shotgun (WGS) entry which is preliminary data.</text>
</comment>
<reference evidence="4" key="2">
    <citation type="journal article" date="2021" name="PeerJ">
        <title>Extensive microbial diversity within the chicken gut microbiome revealed by metagenomics and culture.</title>
        <authorList>
            <person name="Gilroy R."/>
            <person name="Ravi A."/>
            <person name="Getino M."/>
            <person name="Pursley I."/>
            <person name="Horton D.L."/>
            <person name="Alikhan N.F."/>
            <person name="Baker D."/>
            <person name="Gharbi K."/>
            <person name="Hall N."/>
            <person name="Watson M."/>
            <person name="Adriaenssens E.M."/>
            <person name="Foster-Nyarko E."/>
            <person name="Jarju S."/>
            <person name="Secka A."/>
            <person name="Antonio M."/>
            <person name="Oren A."/>
            <person name="Chaudhuri R.R."/>
            <person name="La Ragione R."/>
            <person name="Hildebrand F."/>
            <person name="Pallen M.J."/>
        </authorList>
    </citation>
    <scope>NUCLEOTIDE SEQUENCE</scope>
    <source>
        <strain evidence="4">ChiSjej2B20-13462</strain>
    </source>
</reference>
<evidence type="ECO:0000259" key="3">
    <source>
        <dbReference type="Pfam" id="PF05569"/>
    </source>
</evidence>
<keyword evidence="2" id="KW-0472">Membrane</keyword>
<evidence type="ECO:0000313" key="5">
    <source>
        <dbReference type="Proteomes" id="UP000886874"/>
    </source>
</evidence>
<feature type="transmembrane region" description="Helical" evidence="2">
    <location>
        <begin position="6"/>
        <end position="29"/>
    </location>
</feature>
<dbReference type="InterPro" id="IPR008756">
    <property type="entry name" value="Peptidase_M56"/>
</dbReference>
<dbReference type="EMBL" id="DVFN01000017">
    <property type="protein sequence ID" value="HIQ68971.1"/>
    <property type="molecule type" value="Genomic_DNA"/>
</dbReference>
<sequence>MLETVFGTVVNMSITASVAIVLVLAARLLLRRTSKLFSYLLWGLVLFRLLCPLSLPSPVSLLNLLETPAAESGQMTYVGPSEVTLISLRPAPTPDGAAHPGRADSETAARQTPTLRAAASVLWLAGAVALAGVQLWRLFRLRRSLRWALPLGERVYLADAIETPFVLGIVSPKIYLPSSLGETERAHILAHERQHIRRGDPLWKLLGAAALCLHWFNPLVWLSFGLACQDMERSCDEAVLRQSPSDIRAAYAETLLRCSSGAEGTFGVPPAFGEREVRGRIAHIMGFRRQSAIAVAGGILVCLTLTACLGFNPEPQTEPIETKLPAAATQTPQESETPPADPEPEPEPVTYVSAYAMDAEELDAYLDLPIGSIMATIDYADEERLVFHYLYGFFVADLQQKTMVHQLDLRTLEVAPDGQGAAVLVVQVDAEGDYAYLTSTGYHEEDYREYRVDLTTGDVEEASPPPETELFSDYGFTSTISVLPGWPSNFYVRSGGSLYYLLFSGDCIGDMQLVVVPEETPDAPEVYQLFGDAVTS</sequence>
<proteinExistence type="predicted"/>
<feature type="region of interest" description="Disordered" evidence="1">
    <location>
        <begin position="326"/>
        <end position="348"/>
    </location>
</feature>
<organism evidence="4 5">
    <name type="scientific">Candidatus Avoscillospira stercorigallinarum</name>
    <dbReference type="NCBI Taxonomy" id="2840708"/>
    <lineage>
        <taxon>Bacteria</taxon>
        <taxon>Bacillati</taxon>
        <taxon>Bacillota</taxon>
        <taxon>Clostridia</taxon>
        <taxon>Eubacteriales</taxon>
        <taxon>Oscillospiraceae</taxon>
        <taxon>Oscillospiraceae incertae sedis</taxon>
        <taxon>Candidatus Avoscillospira</taxon>
    </lineage>
</organism>
<feature type="transmembrane region" description="Helical" evidence="2">
    <location>
        <begin position="121"/>
        <end position="139"/>
    </location>
</feature>
<dbReference type="InterPro" id="IPR052173">
    <property type="entry name" value="Beta-lactam_resp_regulator"/>
</dbReference>
<dbReference type="AlphaFoldDB" id="A0A9D0Z5G7"/>
<name>A0A9D0Z5G7_9FIRM</name>
<dbReference type="CDD" id="cd07341">
    <property type="entry name" value="M56_BlaR1_MecR1_like"/>
    <property type="match status" value="1"/>
</dbReference>
<evidence type="ECO:0000313" key="4">
    <source>
        <dbReference type="EMBL" id="HIQ68971.1"/>
    </source>
</evidence>
<feature type="transmembrane region" description="Helical" evidence="2">
    <location>
        <begin position="36"/>
        <end position="55"/>
    </location>
</feature>
<evidence type="ECO:0000256" key="2">
    <source>
        <dbReference type="SAM" id="Phobius"/>
    </source>
</evidence>
<dbReference type="Proteomes" id="UP000886874">
    <property type="component" value="Unassembled WGS sequence"/>
</dbReference>
<dbReference type="PANTHER" id="PTHR34978:SF3">
    <property type="entry name" value="SLR0241 PROTEIN"/>
    <property type="match status" value="1"/>
</dbReference>
<gene>
    <name evidence="4" type="ORF">IAA67_01380</name>
</gene>
<reference evidence="4" key="1">
    <citation type="submission" date="2020-10" db="EMBL/GenBank/DDBJ databases">
        <authorList>
            <person name="Gilroy R."/>
        </authorList>
    </citation>
    <scope>NUCLEOTIDE SEQUENCE</scope>
    <source>
        <strain evidence="4">ChiSjej2B20-13462</strain>
    </source>
</reference>
<accession>A0A9D0Z5G7</accession>
<dbReference type="Pfam" id="PF05569">
    <property type="entry name" value="Peptidase_M56"/>
    <property type="match status" value="1"/>
</dbReference>